<dbReference type="InterPro" id="IPR001387">
    <property type="entry name" value="Cro/C1-type_HTH"/>
</dbReference>
<organism evidence="3 4">
    <name type="scientific">Streptomyces rimosus subsp. rimosus (strain ATCC 10970 / DSM 40260 / JCM 4667 / NRRL 2234)</name>
    <dbReference type="NCBI Taxonomy" id="1265868"/>
    <lineage>
        <taxon>Bacteria</taxon>
        <taxon>Bacillati</taxon>
        <taxon>Actinomycetota</taxon>
        <taxon>Actinomycetes</taxon>
        <taxon>Kitasatosporales</taxon>
        <taxon>Streptomycetaceae</taxon>
        <taxon>Streptomyces</taxon>
    </lineage>
</organism>
<dbReference type="SUPFAM" id="SSF47413">
    <property type="entry name" value="lambda repressor-like DNA-binding domains"/>
    <property type="match status" value="1"/>
</dbReference>
<dbReference type="GO" id="GO:0003677">
    <property type="term" value="F:DNA binding"/>
    <property type="evidence" value="ECO:0007669"/>
    <property type="project" value="UniProtKB-KW"/>
</dbReference>
<sequence>MQAQGSTIRRQREESGYGLTAFARHIGISPGWLSRIERGKAKPSPDVLRRIAVALSEEQAARAAITQIARHEAEAPDVR</sequence>
<keyword evidence="1" id="KW-0238">DNA-binding</keyword>
<dbReference type="Proteomes" id="UP000011074">
    <property type="component" value="Chromosome"/>
</dbReference>
<dbReference type="AlphaFoldDB" id="A0A8A1UL64"/>
<dbReference type="PANTHER" id="PTHR46797:SF1">
    <property type="entry name" value="METHYLPHOSPHONATE SYNTHASE"/>
    <property type="match status" value="1"/>
</dbReference>
<accession>A0A8A1UL64</accession>
<proteinExistence type="predicted"/>
<dbReference type="Pfam" id="PF13560">
    <property type="entry name" value="HTH_31"/>
    <property type="match status" value="1"/>
</dbReference>
<feature type="domain" description="HTH cro/C1-type" evidence="2">
    <location>
        <begin position="8"/>
        <end position="62"/>
    </location>
</feature>
<dbReference type="Gene3D" id="1.10.260.40">
    <property type="entry name" value="lambda repressor-like DNA-binding domains"/>
    <property type="match status" value="1"/>
</dbReference>
<dbReference type="GO" id="GO:0003700">
    <property type="term" value="F:DNA-binding transcription factor activity"/>
    <property type="evidence" value="ECO:0007669"/>
    <property type="project" value="TreeGrafter"/>
</dbReference>
<evidence type="ECO:0000259" key="2">
    <source>
        <dbReference type="PROSITE" id="PS50943"/>
    </source>
</evidence>
<dbReference type="CDD" id="cd00093">
    <property type="entry name" value="HTH_XRE"/>
    <property type="match status" value="1"/>
</dbReference>
<protein>
    <submittedName>
        <fullName evidence="3">Helix-turn-helix transcriptional regulator</fullName>
    </submittedName>
</protein>
<dbReference type="GO" id="GO:0005829">
    <property type="term" value="C:cytosol"/>
    <property type="evidence" value="ECO:0007669"/>
    <property type="project" value="TreeGrafter"/>
</dbReference>
<reference evidence="3" key="3">
    <citation type="journal article" date="2021" name="bioRxiv">
        <title>Bilateral symmetry of linear streptomycete chromosomes.</title>
        <authorList>
            <person name="Algora-Gallardo L."/>
            <person name="Schniete J.K."/>
            <person name="Mark D.R."/>
            <person name="Hunter I.S."/>
            <person name="Herron P.R."/>
        </authorList>
    </citation>
    <scope>NUCLEOTIDE SEQUENCE</scope>
    <source>
        <strain evidence="3">ATCC 10970</strain>
    </source>
</reference>
<name>A0A8A1UL64_STRR1</name>
<dbReference type="GeneID" id="66854588"/>
<gene>
    <name evidence="3" type="ORF">SRIM_011575</name>
</gene>
<reference evidence="3" key="1">
    <citation type="submission" date="2012-12" db="EMBL/GenBank/DDBJ databases">
        <authorList>
            <person name="Pethick F.E."/>
            <person name="MacFadyen A.C."/>
            <person name="Tang Z."/>
            <person name="Sangal V."/>
            <person name="Tze-Tze L."/>
            <person name="Chu J."/>
            <person name="Guo M."/>
            <person name="Kirby R."/>
            <person name="Hoskisson P.A."/>
            <person name="Herron P.R."/>
            <person name="Hunter I.S."/>
        </authorList>
    </citation>
    <scope>NUCLEOTIDE SEQUENCE</scope>
    <source>
        <strain evidence="3">ATCC 10970</strain>
    </source>
</reference>
<evidence type="ECO:0000313" key="4">
    <source>
        <dbReference type="Proteomes" id="UP000011074"/>
    </source>
</evidence>
<evidence type="ECO:0000313" key="3">
    <source>
        <dbReference type="EMBL" id="QST80728.1"/>
    </source>
</evidence>
<dbReference type="RefSeq" id="WP_100246527.1">
    <property type="nucleotide sequence ID" value="NZ_CP048261.1"/>
</dbReference>
<dbReference type="InterPro" id="IPR010982">
    <property type="entry name" value="Lambda_DNA-bd_dom_sf"/>
</dbReference>
<dbReference type="InterPro" id="IPR050807">
    <property type="entry name" value="TransReg_Diox_bact_type"/>
</dbReference>
<reference evidence="3" key="2">
    <citation type="submission" date="2020-01" db="EMBL/GenBank/DDBJ databases">
        <authorList>
            <person name="Algora L."/>
            <person name="Schniete J.K."/>
            <person name="MacFadyen A."/>
            <person name="Hoskisson P.A."/>
            <person name="Hunter I.S."/>
            <person name="Herron P.R."/>
        </authorList>
    </citation>
    <scope>NUCLEOTIDE SEQUENCE</scope>
    <source>
        <strain evidence="3">ATCC 10970</strain>
    </source>
</reference>
<dbReference type="PROSITE" id="PS50943">
    <property type="entry name" value="HTH_CROC1"/>
    <property type="match status" value="1"/>
</dbReference>
<dbReference type="PANTHER" id="PTHR46797">
    <property type="entry name" value="HTH-TYPE TRANSCRIPTIONAL REGULATOR"/>
    <property type="match status" value="1"/>
</dbReference>
<dbReference type="EMBL" id="CP048261">
    <property type="protein sequence ID" value="QST80728.1"/>
    <property type="molecule type" value="Genomic_DNA"/>
</dbReference>
<evidence type="ECO:0000256" key="1">
    <source>
        <dbReference type="ARBA" id="ARBA00023125"/>
    </source>
</evidence>
<dbReference type="SMART" id="SM00530">
    <property type="entry name" value="HTH_XRE"/>
    <property type="match status" value="1"/>
</dbReference>